<gene>
    <name evidence="1" type="ORF">MTR67_012602</name>
</gene>
<evidence type="ECO:0000313" key="1">
    <source>
        <dbReference type="EMBL" id="WMV19217.1"/>
    </source>
</evidence>
<accession>A0AAF0QA43</accession>
<sequence length="224" mass="24435">MTTQENREVVAPMNPNVGTITTRIMDYTRMNPLEFHGSKAELAAFQLKGIAQVWFNQWKEERVIDADKVSNPKPQGSGGYRSSIFVFQRCGKSHSKKYLPGTDGCFGLGKSGHNVEDCPLQSIKGKNGTLGNLYAISHLGCTLGHDKDHEGSPDVVTDMLKVFHLGVHLIDSTEGGVIVQNGLESSLISDVKAKKALDPVMLDSKNSVSQKAIKDFSQGRDGFL</sequence>
<reference evidence="1" key="1">
    <citation type="submission" date="2023-08" db="EMBL/GenBank/DDBJ databases">
        <title>A de novo genome assembly of Solanum verrucosum Schlechtendal, a Mexican diploid species geographically isolated from the other diploid A-genome species in potato relatives.</title>
        <authorList>
            <person name="Hosaka K."/>
        </authorList>
    </citation>
    <scope>NUCLEOTIDE SEQUENCE</scope>
    <source>
        <tissue evidence="1">Young leaves</tissue>
    </source>
</reference>
<dbReference type="AlphaFoldDB" id="A0AAF0QA43"/>
<keyword evidence="2" id="KW-1185">Reference proteome</keyword>
<organism evidence="1 2">
    <name type="scientific">Solanum verrucosum</name>
    <dbReference type="NCBI Taxonomy" id="315347"/>
    <lineage>
        <taxon>Eukaryota</taxon>
        <taxon>Viridiplantae</taxon>
        <taxon>Streptophyta</taxon>
        <taxon>Embryophyta</taxon>
        <taxon>Tracheophyta</taxon>
        <taxon>Spermatophyta</taxon>
        <taxon>Magnoliopsida</taxon>
        <taxon>eudicotyledons</taxon>
        <taxon>Gunneridae</taxon>
        <taxon>Pentapetalae</taxon>
        <taxon>asterids</taxon>
        <taxon>lamiids</taxon>
        <taxon>Solanales</taxon>
        <taxon>Solanaceae</taxon>
        <taxon>Solanoideae</taxon>
        <taxon>Solaneae</taxon>
        <taxon>Solanum</taxon>
    </lineage>
</organism>
<dbReference type="EMBL" id="CP133614">
    <property type="protein sequence ID" value="WMV19217.1"/>
    <property type="molecule type" value="Genomic_DNA"/>
</dbReference>
<name>A0AAF0QA43_SOLVR</name>
<proteinExistence type="predicted"/>
<dbReference type="Proteomes" id="UP001234989">
    <property type="component" value="Chromosome 3"/>
</dbReference>
<evidence type="ECO:0000313" key="2">
    <source>
        <dbReference type="Proteomes" id="UP001234989"/>
    </source>
</evidence>
<protein>
    <submittedName>
        <fullName evidence="1">Uncharacterized protein</fullName>
    </submittedName>
</protein>